<protein>
    <submittedName>
        <fullName evidence="19">Integrin alpha-8</fullName>
    </submittedName>
</protein>
<feature type="domain" description="Integrin alpha third immunoglobulin-like" evidence="17">
    <location>
        <begin position="901"/>
        <end position="1082"/>
    </location>
</feature>
<dbReference type="Gene3D" id="2.60.40.1530">
    <property type="entry name" value="ntegrin, alpha v. Chain A, domain 4"/>
    <property type="match status" value="1"/>
</dbReference>
<keyword evidence="3 13" id="KW-0812">Transmembrane</keyword>
<evidence type="ECO:0000256" key="4">
    <source>
        <dbReference type="ARBA" id="ARBA00022729"/>
    </source>
</evidence>
<dbReference type="RefSeq" id="XP_012941325.1">
    <property type="nucleotide sequence ID" value="XM_013085871.2"/>
</dbReference>
<dbReference type="PRINTS" id="PR01185">
    <property type="entry name" value="INTEGRINA"/>
</dbReference>
<keyword evidence="8 13" id="KW-0401">Integrin</keyword>
<feature type="domain" description="Integrin alpha first immunoglubulin-like" evidence="15">
    <location>
        <begin position="576"/>
        <end position="734"/>
    </location>
</feature>
<dbReference type="PROSITE" id="PS51470">
    <property type="entry name" value="FG_GAP"/>
    <property type="match status" value="5"/>
</dbReference>
<keyword evidence="4" id="KW-0732">Signal</keyword>
<dbReference type="Pfam" id="PF08441">
    <property type="entry name" value="Integrin_A_Ig_1"/>
    <property type="match status" value="1"/>
</dbReference>
<gene>
    <name evidence="19" type="primary">LOC101855994</name>
</gene>
<dbReference type="SMART" id="SM00191">
    <property type="entry name" value="Int_alpha"/>
    <property type="match status" value="6"/>
</dbReference>
<dbReference type="Gene3D" id="2.60.40.1460">
    <property type="entry name" value="Integrin domains. Chain A, domain 2"/>
    <property type="match status" value="1"/>
</dbReference>
<keyword evidence="5" id="KW-0677">Repeat</keyword>
<evidence type="ECO:0000313" key="19">
    <source>
        <dbReference type="RefSeq" id="XP_012941325.1"/>
    </source>
</evidence>
<feature type="transmembrane region" description="Helical" evidence="13">
    <location>
        <begin position="1096"/>
        <end position="1119"/>
    </location>
</feature>
<dbReference type="Gene3D" id="2.130.10.130">
    <property type="entry name" value="Integrin alpha, N-terminal"/>
    <property type="match status" value="1"/>
</dbReference>
<comment type="subcellular location">
    <subcellularLocation>
        <location evidence="1 13">Membrane</location>
        <topology evidence="1 13">Single-pass type I membrane protein</topology>
    </subcellularLocation>
</comment>
<evidence type="ECO:0000256" key="8">
    <source>
        <dbReference type="ARBA" id="ARBA00023037"/>
    </source>
</evidence>
<evidence type="ECO:0000256" key="13">
    <source>
        <dbReference type="RuleBase" id="RU003762"/>
    </source>
</evidence>
<dbReference type="InterPro" id="IPR048286">
    <property type="entry name" value="Integrin_alpha_Ig-like_3"/>
</dbReference>
<dbReference type="Gene3D" id="1.20.5.930">
    <property type="entry name" value="Bicelle-embedded integrin alpha(iib) transmembrane segment"/>
    <property type="match status" value="1"/>
</dbReference>
<dbReference type="InterPro" id="IPR000413">
    <property type="entry name" value="Integrin_alpha"/>
</dbReference>
<dbReference type="PANTHER" id="PTHR23220:SF133">
    <property type="entry name" value="INTEGRIN ALPHA-PS2"/>
    <property type="match status" value="1"/>
</dbReference>
<dbReference type="InterPro" id="IPR048285">
    <property type="entry name" value="Integrin_alpha_Ig-like_2"/>
</dbReference>
<evidence type="ECO:0000256" key="9">
    <source>
        <dbReference type="ARBA" id="ARBA00023136"/>
    </source>
</evidence>
<dbReference type="InterPro" id="IPR013517">
    <property type="entry name" value="FG-GAP"/>
</dbReference>
<accession>A0ABM1A5P8</accession>
<dbReference type="GeneID" id="101855994"/>
<dbReference type="InterPro" id="IPR013519">
    <property type="entry name" value="Int_alpha_beta-p"/>
</dbReference>
<dbReference type="SUPFAM" id="SSF69179">
    <property type="entry name" value="Integrin domains"/>
    <property type="match status" value="3"/>
</dbReference>
<keyword evidence="10 13" id="KW-0675">Receptor</keyword>
<dbReference type="InterPro" id="IPR032695">
    <property type="entry name" value="Integrin_dom_sf"/>
</dbReference>
<keyword evidence="18" id="KW-1185">Reference proteome</keyword>
<feature type="repeat" description="FG-GAP" evidence="12">
    <location>
        <begin position="398"/>
        <end position="464"/>
    </location>
</feature>
<evidence type="ECO:0000256" key="3">
    <source>
        <dbReference type="ARBA" id="ARBA00022692"/>
    </source>
</evidence>
<dbReference type="Pfam" id="PF01839">
    <property type="entry name" value="FG-GAP"/>
    <property type="match status" value="2"/>
</dbReference>
<evidence type="ECO:0000256" key="6">
    <source>
        <dbReference type="ARBA" id="ARBA00022889"/>
    </source>
</evidence>
<evidence type="ECO:0000313" key="18">
    <source>
        <dbReference type="Proteomes" id="UP000694888"/>
    </source>
</evidence>
<organism evidence="18 19">
    <name type="scientific">Aplysia californica</name>
    <name type="common">California sea hare</name>
    <dbReference type="NCBI Taxonomy" id="6500"/>
    <lineage>
        <taxon>Eukaryota</taxon>
        <taxon>Metazoa</taxon>
        <taxon>Spiralia</taxon>
        <taxon>Lophotrochozoa</taxon>
        <taxon>Mollusca</taxon>
        <taxon>Gastropoda</taxon>
        <taxon>Heterobranchia</taxon>
        <taxon>Euthyneura</taxon>
        <taxon>Tectipleura</taxon>
        <taxon>Aplysiida</taxon>
        <taxon>Aplysioidea</taxon>
        <taxon>Aplysiidae</taxon>
        <taxon>Aplysia</taxon>
    </lineage>
</organism>
<dbReference type="Pfam" id="PF20805">
    <property type="entry name" value="Integrin_A_Ig_2"/>
    <property type="match status" value="1"/>
</dbReference>
<feature type="repeat" description="FG-GAP" evidence="12">
    <location>
        <begin position="529"/>
        <end position="591"/>
    </location>
</feature>
<dbReference type="Proteomes" id="UP000694888">
    <property type="component" value="Unplaced"/>
</dbReference>
<evidence type="ECO:0000256" key="5">
    <source>
        <dbReference type="ARBA" id="ARBA00022737"/>
    </source>
</evidence>
<reference evidence="19" key="1">
    <citation type="submission" date="2025-08" db="UniProtKB">
        <authorList>
            <consortium name="RefSeq"/>
        </authorList>
    </citation>
    <scope>IDENTIFICATION</scope>
</reference>
<feature type="repeat" description="FG-GAP" evidence="12">
    <location>
        <begin position="466"/>
        <end position="525"/>
    </location>
</feature>
<evidence type="ECO:0000256" key="12">
    <source>
        <dbReference type="PROSITE-ProRule" id="PRU00803"/>
    </source>
</evidence>
<dbReference type="SUPFAM" id="SSF69318">
    <property type="entry name" value="Integrin alpha N-terminal domain"/>
    <property type="match status" value="1"/>
</dbReference>
<sequence length="1148" mass="127190">MAERPGEDISLETRGEIGCVCVDCLSTSSGHRLTARARLPRSRPTSTERNQRPSKETRESSSASSAEFAFFHSATKNIEETPGLGGAVESAYEDAMSLPGSRDVSGGSRNWKTSWCQHHAYLVLFVVVLLSLPSSFAFNVDLDTAVVHEGQEDSMFGYAVAQHIDQSTNWLLIGAPRAQTSQPGVTRGGAVFRCKTDRKNSCQEIPFDSEGNNIKFVQSSNSYMPIEDKSNQWFGSTIESSGENGVIVACAPRYVYFSQSLDKREPVGICYVAKTSTTKYEKYAPCMTAVDRVSHSDQYHRQGYCQAGFSAVFSSDGRRLLIGAPGSWYWQGQLYNYKTEDGGKVFASTPEGEPKDDNTYLGYSSAIGEFDGDNKDDYVVGIPKGEELLGKVEMYTQNMTNIGSLEGEQIGSYFGSSLAVADLNGDRLDDIVVGAPLYAEFGTSDAFDTGRVYIFYQTTSRNFRNQKRDILDGSFSGSRFGIALSGLGDINYDGYDDLCVGSPYAGKDKRGAIYIYHGSKKGIITEASQIIYAKDVEPSLRTFGISISGGWDQDGNSYPDMLVGAYESDKAVFLRTRPVVRVYASLKLQPENINLDSKSCSLADNTRVPCLTVYTCIEYNGVGVPDELYFDISWVLDARENNSSAQEQRAFYTNSINKFTETKTHKLQKKNTFCTSSYAYVTSDPADKLSPIKATLDFKLNEDGLLSRRRRELPPILDAYIPTTTSFTAQILKDCGPDNICIPDLQVRSIRVSSAHVIGSTGTLEVLIIVDNNGEDSFNTKLWINLPPGVTYDTISNQRSPVPISCGPLESDKKIVVCDLGNPMKKNTGAEFTLNLIPTNTNDTKDRFVFTLYANSSNPEKGSSYENNYDSVEIPVTATAEIALFGKASPELIVLNTTDPKTEDEGRSVKHVFQLLNQGQSAINVTELQIRWPSYDFQGNPVLVIDGILSTEGNGKCEIIIITPSNATNYQGWAGSSTNVVLSNDRDSRKYKRNADSQKIACSERYCTIIQCLVGYMDPYQSFVITVSSKLRARSFIKRRQETQMYHITSIAHARVRSVPYDFETVDVSKFETKRLELVTKVNTDRLRPASKGVELWVIVVAVIAGLLFLLLLILLLWWCGFFKRKKPEEEGYFVVNGKSDIDNKIFE</sequence>
<evidence type="ECO:0000256" key="1">
    <source>
        <dbReference type="ARBA" id="ARBA00004479"/>
    </source>
</evidence>
<evidence type="ECO:0000256" key="14">
    <source>
        <dbReference type="SAM" id="MobiDB-lite"/>
    </source>
</evidence>
<evidence type="ECO:0000259" key="17">
    <source>
        <dbReference type="Pfam" id="PF20806"/>
    </source>
</evidence>
<dbReference type="Gene3D" id="2.60.40.1510">
    <property type="entry name" value="ntegrin, alpha v. Chain A, domain 3"/>
    <property type="match status" value="1"/>
</dbReference>
<feature type="domain" description="Integrin alpha second immunoglobulin-like" evidence="16">
    <location>
        <begin position="735"/>
        <end position="866"/>
    </location>
</feature>
<keyword evidence="11" id="KW-0325">Glycoprotein</keyword>
<evidence type="ECO:0000256" key="7">
    <source>
        <dbReference type="ARBA" id="ARBA00022989"/>
    </source>
</evidence>
<feature type="repeat" description="FG-GAP" evidence="12">
    <location>
        <begin position="292"/>
        <end position="346"/>
    </location>
</feature>
<proteinExistence type="inferred from homology"/>
<feature type="repeat" description="FG-GAP" evidence="12">
    <location>
        <begin position="142"/>
        <end position="203"/>
    </location>
</feature>
<evidence type="ECO:0000256" key="10">
    <source>
        <dbReference type="ARBA" id="ARBA00023170"/>
    </source>
</evidence>
<keyword evidence="7 13" id="KW-1133">Transmembrane helix</keyword>
<name>A0ABM1A5P8_APLCA</name>
<keyword evidence="6 13" id="KW-0130">Cell adhesion</keyword>
<dbReference type="GO" id="GO:0007229">
    <property type="term" value="P:integrin-mediated signaling pathway"/>
    <property type="evidence" value="ECO:0007669"/>
    <property type="project" value="UniProtKB-KW"/>
</dbReference>
<feature type="compositionally biased region" description="Basic and acidic residues" evidence="14">
    <location>
        <begin position="49"/>
        <end position="59"/>
    </location>
</feature>
<dbReference type="Pfam" id="PF20806">
    <property type="entry name" value="Integrin_A_Ig_3"/>
    <property type="match status" value="1"/>
</dbReference>
<keyword evidence="9 13" id="KW-0472">Membrane</keyword>
<evidence type="ECO:0000259" key="16">
    <source>
        <dbReference type="Pfam" id="PF20805"/>
    </source>
</evidence>
<dbReference type="InterPro" id="IPR013649">
    <property type="entry name" value="Integrin_alpha_Ig-like_1"/>
</dbReference>
<feature type="region of interest" description="Disordered" evidence="14">
    <location>
        <begin position="33"/>
        <end position="65"/>
    </location>
</feature>
<evidence type="ECO:0000259" key="15">
    <source>
        <dbReference type="Pfam" id="PF08441"/>
    </source>
</evidence>
<comment type="similarity">
    <text evidence="2 13">Belongs to the integrin alpha chain family.</text>
</comment>
<evidence type="ECO:0000256" key="11">
    <source>
        <dbReference type="ARBA" id="ARBA00023180"/>
    </source>
</evidence>
<dbReference type="InterPro" id="IPR028994">
    <property type="entry name" value="Integrin_alpha_N"/>
</dbReference>
<evidence type="ECO:0000256" key="2">
    <source>
        <dbReference type="ARBA" id="ARBA00008054"/>
    </source>
</evidence>
<dbReference type="PANTHER" id="PTHR23220">
    <property type="entry name" value="INTEGRIN ALPHA"/>
    <property type="match status" value="1"/>
</dbReference>